<gene>
    <name evidence="2" type="ORF">HPB48_005199</name>
</gene>
<accession>A0A9J6FGU4</accession>
<organism evidence="2 3">
    <name type="scientific">Haemaphysalis longicornis</name>
    <name type="common">Bush tick</name>
    <dbReference type="NCBI Taxonomy" id="44386"/>
    <lineage>
        <taxon>Eukaryota</taxon>
        <taxon>Metazoa</taxon>
        <taxon>Ecdysozoa</taxon>
        <taxon>Arthropoda</taxon>
        <taxon>Chelicerata</taxon>
        <taxon>Arachnida</taxon>
        <taxon>Acari</taxon>
        <taxon>Parasitiformes</taxon>
        <taxon>Ixodida</taxon>
        <taxon>Ixodoidea</taxon>
        <taxon>Ixodidae</taxon>
        <taxon>Haemaphysalinae</taxon>
        <taxon>Haemaphysalis</taxon>
    </lineage>
</organism>
<dbReference type="Proteomes" id="UP000821853">
    <property type="component" value="Chromosome 1"/>
</dbReference>
<name>A0A9J6FGU4_HAELO</name>
<dbReference type="AlphaFoldDB" id="A0A9J6FGU4"/>
<feature type="region of interest" description="Disordered" evidence="1">
    <location>
        <begin position="1"/>
        <end position="28"/>
    </location>
</feature>
<keyword evidence="3" id="KW-1185">Reference proteome</keyword>
<evidence type="ECO:0000313" key="3">
    <source>
        <dbReference type="Proteomes" id="UP000821853"/>
    </source>
</evidence>
<dbReference type="InterPro" id="IPR036691">
    <property type="entry name" value="Endo/exonu/phosph_ase_sf"/>
</dbReference>
<dbReference type="Gene3D" id="3.60.10.10">
    <property type="entry name" value="Endonuclease/exonuclease/phosphatase"/>
    <property type="match status" value="1"/>
</dbReference>
<reference evidence="2 3" key="1">
    <citation type="journal article" date="2020" name="Cell">
        <title>Large-Scale Comparative Analyses of Tick Genomes Elucidate Their Genetic Diversity and Vector Capacities.</title>
        <authorList>
            <consortium name="Tick Genome and Microbiome Consortium (TIGMIC)"/>
            <person name="Jia N."/>
            <person name="Wang J."/>
            <person name="Shi W."/>
            <person name="Du L."/>
            <person name="Sun Y."/>
            <person name="Zhan W."/>
            <person name="Jiang J.F."/>
            <person name="Wang Q."/>
            <person name="Zhang B."/>
            <person name="Ji P."/>
            <person name="Bell-Sakyi L."/>
            <person name="Cui X.M."/>
            <person name="Yuan T.T."/>
            <person name="Jiang B.G."/>
            <person name="Yang W.F."/>
            <person name="Lam T.T."/>
            <person name="Chang Q.C."/>
            <person name="Ding S.J."/>
            <person name="Wang X.J."/>
            <person name="Zhu J.G."/>
            <person name="Ruan X.D."/>
            <person name="Zhao L."/>
            <person name="Wei J.T."/>
            <person name="Ye R.Z."/>
            <person name="Que T.C."/>
            <person name="Du C.H."/>
            <person name="Zhou Y.H."/>
            <person name="Cheng J.X."/>
            <person name="Dai P.F."/>
            <person name="Guo W.B."/>
            <person name="Han X.H."/>
            <person name="Huang E.J."/>
            <person name="Li L.F."/>
            <person name="Wei W."/>
            <person name="Gao Y.C."/>
            <person name="Liu J.Z."/>
            <person name="Shao H.Z."/>
            <person name="Wang X."/>
            <person name="Wang C.C."/>
            <person name="Yang T.C."/>
            <person name="Huo Q.B."/>
            <person name="Li W."/>
            <person name="Chen H.Y."/>
            <person name="Chen S.E."/>
            <person name="Zhou L.G."/>
            <person name="Ni X.B."/>
            <person name="Tian J.H."/>
            <person name="Sheng Y."/>
            <person name="Liu T."/>
            <person name="Pan Y.S."/>
            <person name="Xia L.Y."/>
            <person name="Li J."/>
            <person name="Zhao F."/>
            <person name="Cao W.C."/>
        </authorList>
    </citation>
    <scope>NUCLEOTIDE SEQUENCE [LARGE SCALE GENOMIC DNA]</scope>
    <source>
        <strain evidence="2">HaeL-2018</strain>
    </source>
</reference>
<protein>
    <submittedName>
        <fullName evidence="2">Uncharacterized protein</fullName>
    </submittedName>
</protein>
<sequence>MIQETHSEDPPKLPGYRVHAAPPSARVHGKGAAQGVCIFIRKGITFIPLDPPRGSQTALEMCAIEVVVGKKSHRTSLTAVNVYSNPQHGHQRFKTMFQRARQLTPGALCVVGGGF</sequence>
<dbReference type="VEuPathDB" id="VectorBase:HLOH_041359"/>
<proteinExistence type="predicted"/>
<dbReference type="EMBL" id="JABSTR010000001">
    <property type="protein sequence ID" value="KAH9361648.1"/>
    <property type="molecule type" value="Genomic_DNA"/>
</dbReference>
<feature type="compositionally biased region" description="Basic and acidic residues" evidence="1">
    <location>
        <begin position="1"/>
        <end position="11"/>
    </location>
</feature>
<evidence type="ECO:0000313" key="2">
    <source>
        <dbReference type="EMBL" id="KAH9361648.1"/>
    </source>
</evidence>
<comment type="caution">
    <text evidence="2">The sequence shown here is derived from an EMBL/GenBank/DDBJ whole genome shotgun (WGS) entry which is preliminary data.</text>
</comment>
<dbReference type="SUPFAM" id="SSF56219">
    <property type="entry name" value="DNase I-like"/>
    <property type="match status" value="1"/>
</dbReference>
<evidence type="ECO:0000256" key="1">
    <source>
        <dbReference type="SAM" id="MobiDB-lite"/>
    </source>
</evidence>